<keyword evidence="1" id="KW-1133">Transmembrane helix</keyword>
<keyword evidence="3" id="KW-1185">Reference proteome</keyword>
<name>A0A7R9QU21_9ACAR</name>
<dbReference type="AlphaFoldDB" id="A0A7R9QU21"/>
<reference evidence="2" key="1">
    <citation type="submission" date="2020-11" db="EMBL/GenBank/DDBJ databases">
        <authorList>
            <person name="Tran Van P."/>
        </authorList>
    </citation>
    <scope>NUCLEOTIDE SEQUENCE</scope>
</reference>
<proteinExistence type="predicted"/>
<feature type="transmembrane region" description="Helical" evidence="1">
    <location>
        <begin position="26"/>
        <end position="48"/>
    </location>
</feature>
<feature type="transmembrane region" description="Helical" evidence="1">
    <location>
        <begin position="110"/>
        <end position="131"/>
    </location>
</feature>
<keyword evidence="1" id="KW-0472">Membrane</keyword>
<gene>
    <name evidence="2" type="ORF">ONB1V03_LOCUS14366</name>
</gene>
<dbReference type="EMBL" id="OC928395">
    <property type="protein sequence ID" value="CAD7657741.1"/>
    <property type="molecule type" value="Genomic_DNA"/>
</dbReference>
<dbReference type="EMBL" id="CAJPVJ010013570">
    <property type="protein sequence ID" value="CAG2174927.1"/>
    <property type="molecule type" value="Genomic_DNA"/>
</dbReference>
<dbReference type="Proteomes" id="UP000728032">
    <property type="component" value="Unassembled WGS sequence"/>
</dbReference>
<feature type="transmembrane region" description="Helical" evidence="1">
    <location>
        <begin position="84"/>
        <end position="104"/>
    </location>
</feature>
<accession>A0A7R9QU21</accession>
<keyword evidence="1" id="KW-0812">Transmembrane</keyword>
<dbReference type="OrthoDB" id="6502291at2759"/>
<feature type="transmembrane region" description="Helical" evidence="1">
    <location>
        <begin position="54"/>
        <end position="77"/>
    </location>
</feature>
<evidence type="ECO:0000313" key="3">
    <source>
        <dbReference type="Proteomes" id="UP000728032"/>
    </source>
</evidence>
<evidence type="ECO:0000313" key="2">
    <source>
        <dbReference type="EMBL" id="CAD7657741.1"/>
    </source>
</evidence>
<evidence type="ECO:0000256" key="1">
    <source>
        <dbReference type="SAM" id="Phobius"/>
    </source>
</evidence>
<organism evidence="2">
    <name type="scientific">Oppiella nova</name>
    <dbReference type="NCBI Taxonomy" id="334625"/>
    <lineage>
        <taxon>Eukaryota</taxon>
        <taxon>Metazoa</taxon>
        <taxon>Ecdysozoa</taxon>
        <taxon>Arthropoda</taxon>
        <taxon>Chelicerata</taxon>
        <taxon>Arachnida</taxon>
        <taxon>Acari</taxon>
        <taxon>Acariformes</taxon>
        <taxon>Sarcoptiformes</taxon>
        <taxon>Oribatida</taxon>
        <taxon>Brachypylina</taxon>
        <taxon>Oppioidea</taxon>
        <taxon>Oppiidae</taxon>
        <taxon>Oppiella</taxon>
    </lineage>
</organism>
<protein>
    <submittedName>
        <fullName evidence="2">Uncharacterized protein</fullName>
    </submittedName>
</protein>
<sequence length="186" mass="21272">MQSTVLQYDLSPEVIPRTKCFKFVKYSLISALVLLISMALIVLIVAEAKSNEKMFLSLGIISLVGVIVFVIGLLAIIKEHIPSVMIFAVIIIFYLLLFMYSRVLTSPGLIVFRTLVLLLLSIESLCFAIMIRDWRQLQQSRLNAKYLSAANHHIYTTPYGHPLYGYQYYTTVPLRHDQNIQNMQNI</sequence>